<accession>A0A250KWX2</accession>
<gene>
    <name evidence="1" type="ORF">sS8_4220</name>
</gene>
<reference evidence="1 2" key="1">
    <citation type="submission" date="2016-12" db="EMBL/GenBank/DDBJ databases">
        <title>Genome sequencing of Methylocaldum marinum.</title>
        <authorList>
            <person name="Takeuchi M."/>
            <person name="Kamagata Y."/>
            <person name="Hiraoka S."/>
            <person name="Oshima K."/>
            <person name="Hattori M."/>
            <person name="Iwasaki W."/>
        </authorList>
    </citation>
    <scope>NUCLEOTIDE SEQUENCE [LARGE SCALE GENOMIC DNA]</scope>
    <source>
        <strain evidence="1 2">S8</strain>
    </source>
</reference>
<evidence type="ECO:0000313" key="1">
    <source>
        <dbReference type="EMBL" id="BBA36150.1"/>
    </source>
</evidence>
<dbReference type="AlphaFoldDB" id="A0A250KWX2"/>
<dbReference type="EMBL" id="AP017928">
    <property type="protein sequence ID" value="BBA36150.1"/>
    <property type="molecule type" value="Genomic_DNA"/>
</dbReference>
<dbReference type="KEGG" id="mmai:sS8_4220"/>
<sequence>MDLERTEAKITIAKLIELAYSKDKGMTVKIMVQKGNAKLIVDQNGNATLSGSAGVLTFSGTPVLEKIGAKIKRVSVNFNNKDGMKVGYTATFDLEYIKLSILGDFDLEELITSCSGLLCRAARALKGRHHAYDMELQKIMGH</sequence>
<organism evidence="1 2">
    <name type="scientific">Methylocaldum marinum</name>
    <dbReference type="NCBI Taxonomy" id="1432792"/>
    <lineage>
        <taxon>Bacteria</taxon>
        <taxon>Pseudomonadati</taxon>
        <taxon>Pseudomonadota</taxon>
        <taxon>Gammaproteobacteria</taxon>
        <taxon>Methylococcales</taxon>
        <taxon>Methylococcaceae</taxon>
        <taxon>Methylocaldum</taxon>
    </lineage>
</organism>
<protein>
    <submittedName>
        <fullName evidence="1">Uncharacterized protein</fullName>
    </submittedName>
</protein>
<dbReference type="RefSeq" id="WP_119631378.1">
    <property type="nucleotide sequence ID" value="NZ_AP017928.1"/>
</dbReference>
<dbReference type="OrthoDB" id="6198235at2"/>
<proteinExistence type="predicted"/>
<name>A0A250KWX2_9GAMM</name>
<evidence type="ECO:0000313" key="2">
    <source>
        <dbReference type="Proteomes" id="UP000266313"/>
    </source>
</evidence>
<keyword evidence="2" id="KW-1185">Reference proteome</keyword>
<dbReference type="Proteomes" id="UP000266313">
    <property type="component" value="Chromosome"/>
</dbReference>